<organism evidence="9 10">
    <name type="scientific">Dinothrombium tinctorium</name>
    <dbReference type="NCBI Taxonomy" id="1965070"/>
    <lineage>
        <taxon>Eukaryota</taxon>
        <taxon>Metazoa</taxon>
        <taxon>Ecdysozoa</taxon>
        <taxon>Arthropoda</taxon>
        <taxon>Chelicerata</taxon>
        <taxon>Arachnida</taxon>
        <taxon>Acari</taxon>
        <taxon>Acariformes</taxon>
        <taxon>Trombidiformes</taxon>
        <taxon>Prostigmata</taxon>
        <taxon>Anystina</taxon>
        <taxon>Parasitengona</taxon>
        <taxon>Trombidioidea</taxon>
        <taxon>Trombidiidae</taxon>
        <taxon>Dinothrombium</taxon>
    </lineage>
</organism>
<accession>A0A443QTN0</accession>
<feature type="domain" description="SH3" evidence="7">
    <location>
        <begin position="236"/>
        <end position="297"/>
    </location>
</feature>
<dbReference type="GO" id="GO:0005737">
    <property type="term" value="C:cytoplasm"/>
    <property type="evidence" value="ECO:0007669"/>
    <property type="project" value="UniProtKB-SubCell"/>
</dbReference>
<dbReference type="STRING" id="1965070.A0A443QTN0"/>
<evidence type="ECO:0000256" key="2">
    <source>
        <dbReference type="ARBA" id="ARBA00006692"/>
    </source>
</evidence>
<evidence type="ECO:0000313" key="9">
    <source>
        <dbReference type="EMBL" id="RWS06361.1"/>
    </source>
</evidence>
<dbReference type="PROSITE" id="PS50002">
    <property type="entry name" value="SH3"/>
    <property type="match status" value="2"/>
</dbReference>
<dbReference type="EMBL" id="NCKU01004158">
    <property type="protein sequence ID" value="RWS06361.1"/>
    <property type="molecule type" value="Genomic_DNA"/>
</dbReference>
<dbReference type="PROSITE" id="PS50835">
    <property type="entry name" value="IG_LIKE"/>
    <property type="match status" value="1"/>
</dbReference>
<dbReference type="Gene3D" id="2.30.30.40">
    <property type="entry name" value="SH3 Domains"/>
    <property type="match status" value="2"/>
</dbReference>
<dbReference type="InterPro" id="IPR036179">
    <property type="entry name" value="Ig-like_dom_sf"/>
</dbReference>
<comment type="subcellular location">
    <subcellularLocation>
        <location evidence="1">Cytoplasm</location>
    </subcellularLocation>
</comment>
<sequence>TVTFKKKPKKVKEDEAETTFTITKKQEEVVESVSLDVTVTKEIEVEENVTIEKEVEREEGVLPDEKEVEKPEETVTFKKKTKKVKEEEAETSFTLTKKPEEEIVPSVSLDITIAKEFESDESLLSPEIEILTEVEVDEYYAKYNYNACRSNELSLREGDKVYILRRKNDEWWLVRKHETKEKGYVPSRVLVHQTSYTHILDEKEIEVVEVDDKQLVEESKSIKLSKRLSLKSETEERFEEYIVKSSYTAKSESEISVNEGEKVLVIEKQTNEYWFVRRSVKKQEGLIPKSILFESEARKRSKQTEFEGELVAPKFIEKIKSITVQDGQSVTFTCKLIGNPQPQVTWYHKTSFITESENIKITYEENTCSLTFLETFPEDSGTYSVVAKNIAGFATSSAELIVEGPPSDPALAMSFTEEAMDASVTCDTATTSWMREENVDPVVRSYTKHILYYRTEYFFRIRYRAEKDSKLSKLLSKRK</sequence>
<dbReference type="SMART" id="SM00409">
    <property type="entry name" value="IG"/>
    <property type="match status" value="1"/>
</dbReference>
<dbReference type="Pfam" id="PF00018">
    <property type="entry name" value="SH3_1"/>
    <property type="match status" value="2"/>
</dbReference>
<keyword evidence="4" id="KW-0963">Cytoplasm</keyword>
<feature type="domain" description="Ig-like" evidence="8">
    <location>
        <begin position="313"/>
        <end position="401"/>
    </location>
</feature>
<dbReference type="InterPro" id="IPR001452">
    <property type="entry name" value="SH3_domain"/>
</dbReference>
<evidence type="ECO:0000256" key="1">
    <source>
        <dbReference type="ARBA" id="ARBA00004496"/>
    </source>
</evidence>
<dbReference type="PANTHER" id="PTHR47633:SF4">
    <property type="entry name" value="MYOPALLADIN ISOFORM X1"/>
    <property type="match status" value="1"/>
</dbReference>
<proteinExistence type="inferred from homology"/>
<dbReference type="InterPro" id="IPR013783">
    <property type="entry name" value="Ig-like_fold"/>
</dbReference>
<feature type="non-terminal residue" evidence="9">
    <location>
        <position position="1"/>
    </location>
</feature>
<protein>
    <submittedName>
        <fullName evidence="9">Titin-like protein</fullName>
    </submittedName>
</protein>
<dbReference type="AlphaFoldDB" id="A0A443QTN0"/>
<keyword evidence="5" id="KW-0393">Immunoglobulin domain</keyword>
<name>A0A443QTN0_9ACAR</name>
<dbReference type="Proteomes" id="UP000285301">
    <property type="component" value="Unassembled WGS sequence"/>
</dbReference>
<evidence type="ECO:0000256" key="5">
    <source>
        <dbReference type="ARBA" id="ARBA00023319"/>
    </source>
</evidence>
<evidence type="ECO:0000259" key="8">
    <source>
        <dbReference type="PROSITE" id="PS50835"/>
    </source>
</evidence>
<dbReference type="OrthoDB" id="6426872at2759"/>
<dbReference type="SUPFAM" id="SSF48726">
    <property type="entry name" value="Immunoglobulin"/>
    <property type="match status" value="1"/>
</dbReference>
<gene>
    <name evidence="9" type="ORF">B4U79_13573</name>
</gene>
<dbReference type="Gene3D" id="2.60.40.10">
    <property type="entry name" value="Immunoglobulins"/>
    <property type="match status" value="1"/>
</dbReference>
<dbReference type="InterPro" id="IPR036028">
    <property type="entry name" value="SH3-like_dom_sf"/>
</dbReference>
<dbReference type="SMART" id="SM00326">
    <property type="entry name" value="SH3"/>
    <property type="match status" value="2"/>
</dbReference>
<dbReference type="InterPro" id="IPR007110">
    <property type="entry name" value="Ig-like_dom"/>
</dbReference>
<evidence type="ECO:0000313" key="10">
    <source>
        <dbReference type="Proteomes" id="UP000285301"/>
    </source>
</evidence>
<dbReference type="Pfam" id="PF07679">
    <property type="entry name" value="I-set"/>
    <property type="match status" value="1"/>
</dbReference>
<dbReference type="InterPro" id="IPR013098">
    <property type="entry name" value="Ig_I-set"/>
</dbReference>
<evidence type="ECO:0000256" key="4">
    <source>
        <dbReference type="ARBA" id="ARBA00022490"/>
    </source>
</evidence>
<evidence type="ECO:0000259" key="7">
    <source>
        <dbReference type="PROSITE" id="PS50002"/>
    </source>
</evidence>
<keyword evidence="3 6" id="KW-0728">SH3 domain</keyword>
<comment type="similarity">
    <text evidence="2">Belongs to the protein kinase superfamily. CAMK Ser/Thr protein kinase family.</text>
</comment>
<dbReference type="InterPro" id="IPR003599">
    <property type="entry name" value="Ig_sub"/>
</dbReference>
<feature type="domain" description="SH3" evidence="7">
    <location>
        <begin position="134"/>
        <end position="195"/>
    </location>
</feature>
<feature type="non-terminal residue" evidence="9">
    <location>
        <position position="479"/>
    </location>
</feature>
<reference evidence="9 10" key="1">
    <citation type="journal article" date="2018" name="Gigascience">
        <title>Genomes of trombidid mites reveal novel predicted allergens and laterally-transferred genes associated with secondary metabolism.</title>
        <authorList>
            <person name="Dong X."/>
            <person name="Chaisiri K."/>
            <person name="Xia D."/>
            <person name="Armstrong S.D."/>
            <person name="Fang Y."/>
            <person name="Donnelly M.J."/>
            <person name="Kadowaki T."/>
            <person name="McGarry J.W."/>
            <person name="Darby A.C."/>
            <person name="Makepeace B.L."/>
        </authorList>
    </citation>
    <scope>NUCLEOTIDE SEQUENCE [LARGE SCALE GENOMIC DNA]</scope>
    <source>
        <strain evidence="9">UoL-WK</strain>
    </source>
</reference>
<evidence type="ECO:0000256" key="6">
    <source>
        <dbReference type="PROSITE-ProRule" id="PRU00192"/>
    </source>
</evidence>
<comment type="caution">
    <text evidence="9">The sequence shown here is derived from an EMBL/GenBank/DDBJ whole genome shotgun (WGS) entry which is preliminary data.</text>
</comment>
<keyword evidence="10" id="KW-1185">Reference proteome</keyword>
<dbReference type="InterPro" id="IPR003598">
    <property type="entry name" value="Ig_sub2"/>
</dbReference>
<dbReference type="FunFam" id="2.60.40.10:FF:000425">
    <property type="entry name" value="Myosin light chain kinase"/>
    <property type="match status" value="1"/>
</dbReference>
<dbReference type="SUPFAM" id="SSF50044">
    <property type="entry name" value="SH3-domain"/>
    <property type="match status" value="2"/>
</dbReference>
<dbReference type="PANTHER" id="PTHR47633">
    <property type="entry name" value="IMMUNOGLOBULIN"/>
    <property type="match status" value="1"/>
</dbReference>
<evidence type="ECO:0000256" key="3">
    <source>
        <dbReference type="ARBA" id="ARBA00022443"/>
    </source>
</evidence>
<dbReference type="SMART" id="SM00408">
    <property type="entry name" value="IGc2"/>
    <property type="match status" value="1"/>
</dbReference>